<feature type="compositionally biased region" description="Basic residues" evidence="1">
    <location>
        <begin position="43"/>
        <end position="56"/>
    </location>
</feature>
<dbReference type="Proteomes" id="UP000198460">
    <property type="component" value="Unassembled WGS sequence"/>
</dbReference>
<feature type="region of interest" description="Disordered" evidence="1">
    <location>
        <begin position="1"/>
        <end position="56"/>
    </location>
</feature>
<sequence length="56" mass="5880">MSFLDTACGLTPSDGAPSSRKQISAKAGTSPATHAAGRAQRTSTRRQIRTIAHIKN</sequence>
<evidence type="ECO:0000313" key="3">
    <source>
        <dbReference type="Proteomes" id="UP000198460"/>
    </source>
</evidence>
<reference evidence="2 3" key="1">
    <citation type="submission" date="2017-04" db="EMBL/GenBank/DDBJ databases">
        <authorList>
            <person name="Afonso C.L."/>
            <person name="Miller P.J."/>
            <person name="Scott M.A."/>
            <person name="Spackman E."/>
            <person name="Goraichik I."/>
            <person name="Dimitrov K.M."/>
            <person name="Suarez D.L."/>
            <person name="Swayne D.E."/>
        </authorList>
    </citation>
    <scope>NUCLEOTIDE SEQUENCE [LARGE SCALE GENOMIC DNA]</scope>
    <source>
        <strain evidence="2">LMG 28154</strain>
    </source>
</reference>
<organism evidence="2 3">
    <name type="scientific">Burkholderia singularis</name>
    <dbReference type="NCBI Taxonomy" id="1503053"/>
    <lineage>
        <taxon>Bacteria</taxon>
        <taxon>Pseudomonadati</taxon>
        <taxon>Pseudomonadota</taxon>
        <taxon>Betaproteobacteria</taxon>
        <taxon>Burkholderiales</taxon>
        <taxon>Burkholderiaceae</taxon>
        <taxon>Burkholderia</taxon>
        <taxon>pseudomallei group</taxon>
    </lineage>
</organism>
<dbReference type="AlphaFoldDB" id="A0A238H4W2"/>
<proteinExistence type="predicted"/>
<protein>
    <submittedName>
        <fullName evidence="2">Uncharacterized protein</fullName>
    </submittedName>
</protein>
<evidence type="ECO:0000256" key="1">
    <source>
        <dbReference type="SAM" id="MobiDB-lite"/>
    </source>
</evidence>
<gene>
    <name evidence="2" type="ORF">BSIN_0302</name>
</gene>
<name>A0A238H4W2_9BURK</name>
<evidence type="ECO:0000313" key="2">
    <source>
        <dbReference type="EMBL" id="SMG00177.1"/>
    </source>
</evidence>
<accession>A0A238H4W2</accession>
<dbReference type="EMBL" id="FXAN01000050">
    <property type="protein sequence ID" value="SMG00177.1"/>
    <property type="molecule type" value="Genomic_DNA"/>
</dbReference>